<feature type="compositionally biased region" description="Low complexity" evidence="1">
    <location>
        <begin position="33"/>
        <end position="46"/>
    </location>
</feature>
<accession>A0AAD7HAE4</accession>
<dbReference type="Proteomes" id="UP001215598">
    <property type="component" value="Unassembled WGS sequence"/>
</dbReference>
<feature type="compositionally biased region" description="Acidic residues" evidence="1">
    <location>
        <begin position="223"/>
        <end position="232"/>
    </location>
</feature>
<feature type="region of interest" description="Disordered" evidence="1">
    <location>
        <begin position="219"/>
        <end position="271"/>
    </location>
</feature>
<dbReference type="EMBL" id="JARKIB010000294">
    <property type="protein sequence ID" value="KAJ7716286.1"/>
    <property type="molecule type" value="Genomic_DNA"/>
</dbReference>
<dbReference type="AlphaFoldDB" id="A0AAD7HAE4"/>
<reference evidence="2" key="1">
    <citation type="submission" date="2023-03" db="EMBL/GenBank/DDBJ databases">
        <title>Massive genome expansion in bonnet fungi (Mycena s.s.) driven by repeated elements and novel gene families across ecological guilds.</title>
        <authorList>
            <consortium name="Lawrence Berkeley National Laboratory"/>
            <person name="Harder C.B."/>
            <person name="Miyauchi S."/>
            <person name="Viragh M."/>
            <person name="Kuo A."/>
            <person name="Thoen E."/>
            <person name="Andreopoulos B."/>
            <person name="Lu D."/>
            <person name="Skrede I."/>
            <person name="Drula E."/>
            <person name="Henrissat B."/>
            <person name="Morin E."/>
            <person name="Kohler A."/>
            <person name="Barry K."/>
            <person name="LaButti K."/>
            <person name="Morin E."/>
            <person name="Salamov A."/>
            <person name="Lipzen A."/>
            <person name="Mereny Z."/>
            <person name="Hegedus B."/>
            <person name="Baldrian P."/>
            <person name="Stursova M."/>
            <person name="Weitz H."/>
            <person name="Taylor A."/>
            <person name="Grigoriev I.V."/>
            <person name="Nagy L.G."/>
            <person name="Martin F."/>
            <person name="Kauserud H."/>
        </authorList>
    </citation>
    <scope>NUCLEOTIDE SEQUENCE</scope>
    <source>
        <strain evidence="2">CBHHK182m</strain>
    </source>
</reference>
<evidence type="ECO:0000313" key="3">
    <source>
        <dbReference type="Proteomes" id="UP001215598"/>
    </source>
</evidence>
<evidence type="ECO:0000313" key="2">
    <source>
        <dbReference type="EMBL" id="KAJ7716286.1"/>
    </source>
</evidence>
<keyword evidence="3" id="KW-1185">Reference proteome</keyword>
<organism evidence="2 3">
    <name type="scientific">Mycena metata</name>
    <dbReference type="NCBI Taxonomy" id="1033252"/>
    <lineage>
        <taxon>Eukaryota</taxon>
        <taxon>Fungi</taxon>
        <taxon>Dikarya</taxon>
        <taxon>Basidiomycota</taxon>
        <taxon>Agaricomycotina</taxon>
        <taxon>Agaricomycetes</taxon>
        <taxon>Agaricomycetidae</taxon>
        <taxon>Agaricales</taxon>
        <taxon>Marasmiineae</taxon>
        <taxon>Mycenaceae</taxon>
        <taxon>Mycena</taxon>
    </lineage>
</organism>
<protein>
    <submittedName>
        <fullName evidence="2">Uncharacterized protein</fullName>
    </submittedName>
</protein>
<evidence type="ECO:0000256" key="1">
    <source>
        <dbReference type="SAM" id="MobiDB-lite"/>
    </source>
</evidence>
<feature type="compositionally biased region" description="Low complexity" evidence="1">
    <location>
        <begin position="1"/>
        <end position="26"/>
    </location>
</feature>
<feature type="region of interest" description="Disordered" evidence="1">
    <location>
        <begin position="1"/>
        <end position="64"/>
    </location>
</feature>
<feature type="compositionally biased region" description="Acidic residues" evidence="1">
    <location>
        <begin position="252"/>
        <end position="269"/>
    </location>
</feature>
<comment type="caution">
    <text evidence="2">The sequence shown here is derived from an EMBL/GenBank/DDBJ whole genome shotgun (WGS) entry which is preliminary data.</text>
</comment>
<sequence length="434" mass="47839">MVLTRASSSPRTRSRTSAPSSSLSSPSRRRPRVSSAAAAPSPSSSPARRRRANIQATPPSLRRSNLEARHAISYPITTGLGILGTKAVKLQTVLDLLGAMIQIHTPDSPPNAALPRRYEMHNLTPLRLCTGYTSNNPADAGRLIQVCTGCYLCTVQNRKKIYVRTAPLSPQSLADPQLRILFRARAELCGLPPPIFPPVPEPAEPEAEEMDNAAALPVQCESEQPDDSDEEGSSGHNGTIVVDSEDEHGNSDESEETLAEQGNSDESEETLATAEQPLHFDYGRMLAPDSDDELEEALDLDYPPEIVFVLNVPVLVVIWFMASDNTVQMVQKLLHPRAPQKQGQVARLGNLVLRDYQELLEHLVGFPAGTEFRRFLDSIGRWGLSPWDEEIPVYARNRIIYLKPADLDVTIPDHFAELFPDLFAELIPFGPFDV</sequence>
<proteinExistence type="predicted"/>
<name>A0AAD7HAE4_9AGAR</name>
<gene>
    <name evidence="2" type="ORF">B0H16DRAFT_1801608</name>
</gene>